<evidence type="ECO:0000256" key="4">
    <source>
        <dbReference type="ARBA" id="ARBA00022692"/>
    </source>
</evidence>
<organism evidence="10 11">
    <name type="scientific">Eisenbergiella tayi</name>
    <dbReference type="NCBI Taxonomy" id="1432052"/>
    <lineage>
        <taxon>Bacteria</taxon>
        <taxon>Bacillati</taxon>
        <taxon>Bacillota</taxon>
        <taxon>Clostridia</taxon>
        <taxon>Lachnospirales</taxon>
        <taxon>Lachnospiraceae</taxon>
        <taxon>Eisenbergiella</taxon>
    </lineage>
</organism>
<evidence type="ECO:0000256" key="5">
    <source>
        <dbReference type="ARBA" id="ARBA00022989"/>
    </source>
</evidence>
<comment type="similarity">
    <text evidence="7">Belongs to the binding-protein-dependent transport system permease family.</text>
</comment>
<feature type="domain" description="ABC transmembrane type-1" evidence="9">
    <location>
        <begin position="100"/>
        <end position="314"/>
    </location>
</feature>
<dbReference type="InterPro" id="IPR000515">
    <property type="entry name" value="MetI-like"/>
</dbReference>
<evidence type="ECO:0000259" key="9">
    <source>
        <dbReference type="PROSITE" id="PS50928"/>
    </source>
</evidence>
<evidence type="ECO:0000313" key="11">
    <source>
        <dbReference type="Proteomes" id="UP000094067"/>
    </source>
</evidence>
<dbReference type="InterPro" id="IPR035906">
    <property type="entry name" value="MetI-like_sf"/>
</dbReference>
<name>A0A1E3AF37_9FIRM</name>
<dbReference type="SUPFAM" id="SSF161098">
    <property type="entry name" value="MetI-like"/>
    <property type="match status" value="1"/>
</dbReference>
<keyword evidence="5 7" id="KW-1133">Transmembrane helix</keyword>
<evidence type="ECO:0000256" key="3">
    <source>
        <dbReference type="ARBA" id="ARBA00022475"/>
    </source>
</evidence>
<dbReference type="PANTHER" id="PTHR43227:SF11">
    <property type="entry name" value="BLL4140 PROTEIN"/>
    <property type="match status" value="1"/>
</dbReference>
<dbReference type="GO" id="GO:0055085">
    <property type="term" value="P:transmembrane transport"/>
    <property type="evidence" value="ECO:0007669"/>
    <property type="project" value="InterPro"/>
</dbReference>
<dbReference type="AlphaFoldDB" id="A0A1E3AF37"/>
<feature type="transmembrane region" description="Helical" evidence="7">
    <location>
        <begin position="233"/>
        <end position="251"/>
    </location>
</feature>
<reference evidence="10 11" key="1">
    <citation type="submission" date="2016-07" db="EMBL/GenBank/DDBJ databases">
        <title>Characterization of isolates of Eisenbergiella tayi derived from blood cultures, using whole genome sequencing.</title>
        <authorList>
            <person name="Burdz T."/>
            <person name="Wiebe D."/>
            <person name="Huynh C."/>
            <person name="Bernard K."/>
        </authorList>
    </citation>
    <scope>NUCLEOTIDE SEQUENCE [LARGE SCALE GENOMIC DNA]</scope>
    <source>
        <strain evidence="10 11">NML 110608</strain>
    </source>
</reference>
<sequence length="327" mass="36779">MAGGGCANSPRPFVNQGKDRKMNGNSLGYRIKKDFRRNWSLYLLVLPVIIFYAIFMYKPMYGAIIAFKDYTPAKGVFGSEWVGFENFNRFFGSPYFGRLLRNTLLLSIYSIIFGFPAPIILALLLNEVKGRKFKKISQTITYLPHFISLVVACGMIKDFCLTTGLFNDIIVLFGGTRVPLLQDPAYFRTIYTVSSIWQEVGWGSIIYLSALSGVDSQLYEAASIDGAGKWKQLLHVTLPGIAPTIIIMLILRMGSLMSMGYEKTILLYNPSTYETADIISSYVYRAGLIEQDWSYSTAIGLFNSVINCILLFITNQISKKTTESSLW</sequence>
<dbReference type="PATRIC" id="fig|1432052.4.peg.3620"/>
<feature type="region of interest" description="Disordered" evidence="8">
    <location>
        <begin position="1"/>
        <end position="20"/>
    </location>
</feature>
<comment type="caution">
    <text evidence="10">The sequence shown here is derived from an EMBL/GenBank/DDBJ whole genome shotgun (WGS) entry which is preliminary data.</text>
</comment>
<keyword evidence="6 7" id="KW-0472">Membrane</keyword>
<dbReference type="PROSITE" id="PS50928">
    <property type="entry name" value="ABC_TM1"/>
    <property type="match status" value="1"/>
</dbReference>
<keyword evidence="4 7" id="KW-0812">Transmembrane</keyword>
<protein>
    <submittedName>
        <fullName evidence="10">Putative multiple-sugar transport system permease YteP</fullName>
    </submittedName>
</protein>
<evidence type="ECO:0000256" key="7">
    <source>
        <dbReference type="RuleBase" id="RU363032"/>
    </source>
</evidence>
<feature type="transmembrane region" description="Helical" evidence="7">
    <location>
        <begin position="39"/>
        <end position="57"/>
    </location>
</feature>
<accession>A0A1E3AF37</accession>
<evidence type="ECO:0000256" key="2">
    <source>
        <dbReference type="ARBA" id="ARBA00022448"/>
    </source>
</evidence>
<gene>
    <name evidence="10" type="primary">yteP_63</name>
    <name evidence="10" type="ORF">BEI61_03248</name>
</gene>
<dbReference type="EMBL" id="MCGH01000002">
    <property type="protein sequence ID" value="ODM07358.1"/>
    <property type="molecule type" value="Genomic_DNA"/>
</dbReference>
<evidence type="ECO:0000256" key="8">
    <source>
        <dbReference type="SAM" id="MobiDB-lite"/>
    </source>
</evidence>
<dbReference type="Pfam" id="PF00528">
    <property type="entry name" value="BPD_transp_1"/>
    <property type="match status" value="1"/>
</dbReference>
<dbReference type="Proteomes" id="UP000094067">
    <property type="component" value="Unassembled WGS sequence"/>
</dbReference>
<keyword evidence="2 7" id="KW-0813">Transport</keyword>
<feature type="transmembrane region" description="Helical" evidence="7">
    <location>
        <begin position="293"/>
        <end position="313"/>
    </location>
</feature>
<dbReference type="Gene3D" id="1.10.3720.10">
    <property type="entry name" value="MetI-like"/>
    <property type="match status" value="1"/>
</dbReference>
<feature type="transmembrane region" description="Helical" evidence="7">
    <location>
        <begin position="104"/>
        <end position="125"/>
    </location>
</feature>
<dbReference type="CDD" id="cd06261">
    <property type="entry name" value="TM_PBP2"/>
    <property type="match status" value="1"/>
</dbReference>
<evidence type="ECO:0000313" key="10">
    <source>
        <dbReference type="EMBL" id="ODM07358.1"/>
    </source>
</evidence>
<evidence type="ECO:0000256" key="1">
    <source>
        <dbReference type="ARBA" id="ARBA00004651"/>
    </source>
</evidence>
<dbReference type="PANTHER" id="PTHR43227">
    <property type="entry name" value="BLL4140 PROTEIN"/>
    <property type="match status" value="1"/>
</dbReference>
<keyword evidence="10" id="KW-0762">Sugar transport</keyword>
<keyword evidence="3" id="KW-1003">Cell membrane</keyword>
<proteinExistence type="inferred from homology"/>
<dbReference type="InterPro" id="IPR050809">
    <property type="entry name" value="UgpAE/MalFG_permease"/>
</dbReference>
<comment type="subcellular location">
    <subcellularLocation>
        <location evidence="1 7">Cell membrane</location>
        <topology evidence="1 7">Multi-pass membrane protein</topology>
    </subcellularLocation>
</comment>
<evidence type="ECO:0000256" key="6">
    <source>
        <dbReference type="ARBA" id="ARBA00023136"/>
    </source>
</evidence>
<dbReference type="GO" id="GO:0005886">
    <property type="term" value="C:plasma membrane"/>
    <property type="evidence" value="ECO:0007669"/>
    <property type="project" value="UniProtKB-SubCell"/>
</dbReference>